<gene>
    <name evidence="3" type="ORF">CSC3H3_16725</name>
</gene>
<reference evidence="3 4" key="1">
    <citation type="submission" date="2017-10" db="EMBL/GenBank/DDBJ databases">
        <title>Biodiversity and function of Thalassospira species in the particle-attached aromatic-hydrocarbon-degrading consortia from the surface seawater of the China South Sea.</title>
        <authorList>
            <person name="Dong C."/>
            <person name="Liu R."/>
            <person name="Shao Z."/>
        </authorList>
    </citation>
    <scope>NUCLEOTIDE SEQUENCE [LARGE SCALE GENOMIC DNA]</scope>
    <source>
        <strain evidence="3 4">CSC3H3</strain>
    </source>
</reference>
<dbReference type="Proteomes" id="UP000233458">
    <property type="component" value="Chromosome"/>
</dbReference>
<feature type="signal peptide" evidence="1">
    <location>
        <begin position="1"/>
        <end position="27"/>
    </location>
</feature>
<feature type="domain" description="Bacterial EndoU nuclease" evidence="2">
    <location>
        <begin position="46"/>
        <end position="179"/>
    </location>
</feature>
<keyword evidence="4" id="KW-1185">Reference proteome</keyword>
<dbReference type="InterPro" id="IPR029501">
    <property type="entry name" value="EndoU_bac"/>
</dbReference>
<evidence type="ECO:0000313" key="3">
    <source>
        <dbReference type="EMBL" id="AUG54181.1"/>
    </source>
</evidence>
<evidence type="ECO:0000259" key="2">
    <source>
        <dbReference type="Pfam" id="PF14436"/>
    </source>
</evidence>
<organism evidence="3 4">
    <name type="scientific">Thalassospira marina</name>
    <dbReference type="NCBI Taxonomy" id="2048283"/>
    <lineage>
        <taxon>Bacteria</taxon>
        <taxon>Pseudomonadati</taxon>
        <taxon>Pseudomonadota</taxon>
        <taxon>Alphaproteobacteria</taxon>
        <taxon>Rhodospirillales</taxon>
        <taxon>Thalassospiraceae</taxon>
        <taxon>Thalassospira</taxon>
    </lineage>
</organism>
<name>A0ABM6QC89_9PROT</name>
<keyword evidence="1" id="KW-0732">Signal</keyword>
<evidence type="ECO:0000313" key="4">
    <source>
        <dbReference type="Proteomes" id="UP000233458"/>
    </source>
</evidence>
<evidence type="ECO:0000256" key="1">
    <source>
        <dbReference type="SAM" id="SignalP"/>
    </source>
</evidence>
<sequence>MQNRFALILAFMLAITGFLFPARQAVAAVNCDTLPPFARVNYVEINQRHIFCGEIGRYGASGFHSRPNGELPNTIIFDNYTSALVLSHWNQNLNQWDQNGIYELNNFLIDDGVQRSNKGRSTMFPDYCTQQNVLDAIAYAAQHNDLSGPSCLTVQGQEFEITVHWLRDQNGWYINSAYPRL</sequence>
<dbReference type="Pfam" id="PF14436">
    <property type="entry name" value="EndoU_bacteria"/>
    <property type="match status" value="1"/>
</dbReference>
<dbReference type="EMBL" id="CP024199">
    <property type="protein sequence ID" value="AUG54181.1"/>
    <property type="molecule type" value="Genomic_DNA"/>
</dbReference>
<dbReference type="RefSeq" id="WP_101285571.1">
    <property type="nucleotide sequence ID" value="NZ_CP024199.1"/>
</dbReference>
<accession>A0ABM6QC89</accession>
<proteinExistence type="predicted"/>
<protein>
    <recommendedName>
        <fullName evidence="2">Bacterial EndoU nuclease domain-containing protein</fullName>
    </recommendedName>
</protein>
<feature type="chain" id="PRO_5047200650" description="Bacterial EndoU nuclease domain-containing protein" evidence="1">
    <location>
        <begin position="28"/>
        <end position="181"/>
    </location>
</feature>